<feature type="signal peptide" evidence="1">
    <location>
        <begin position="1"/>
        <end position="20"/>
    </location>
</feature>
<comment type="caution">
    <text evidence="2">The sequence shown here is derived from an EMBL/GenBank/DDBJ whole genome shotgun (WGS) entry which is preliminary data.</text>
</comment>
<evidence type="ECO:0000313" key="2">
    <source>
        <dbReference type="EMBL" id="OKO97871.1"/>
    </source>
</evidence>
<keyword evidence="1" id="KW-0732">Signal</keyword>
<evidence type="ECO:0000313" key="3">
    <source>
        <dbReference type="Proteomes" id="UP000186955"/>
    </source>
</evidence>
<protein>
    <submittedName>
        <fullName evidence="2">Uncharacterized protein</fullName>
    </submittedName>
</protein>
<feature type="chain" id="PRO_5012637725" evidence="1">
    <location>
        <begin position="21"/>
        <end position="69"/>
    </location>
</feature>
<dbReference type="EMBL" id="MNBE01000683">
    <property type="protein sequence ID" value="OKO97871.1"/>
    <property type="molecule type" value="Genomic_DNA"/>
</dbReference>
<dbReference type="Proteomes" id="UP000186955">
    <property type="component" value="Unassembled WGS sequence"/>
</dbReference>
<sequence length="69" mass="7802">MLGGSGLLLIFPLRVAGTRAESRVQKARVLGLLDSIFKRGFLVASRIKVDLHQLWDWKARLDSLPETRE</sequence>
<proteinExistence type="predicted"/>
<organism evidence="2 3">
    <name type="scientific">Penicillium subrubescens</name>
    <dbReference type="NCBI Taxonomy" id="1316194"/>
    <lineage>
        <taxon>Eukaryota</taxon>
        <taxon>Fungi</taxon>
        <taxon>Dikarya</taxon>
        <taxon>Ascomycota</taxon>
        <taxon>Pezizomycotina</taxon>
        <taxon>Eurotiomycetes</taxon>
        <taxon>Eurotiomycetidae</taxon>
        <taxon>Eurotiales</taxon>
        <taxon>Aspergillaceae</taxon>
        <taxon>Penicillium</taxon>
    </lineage>
</organism>
<keyword evidence="3" id="KW-1185">Reference proteome</keyword>
<gene>
    <name evidence="2" type="ORF">PENSUB_9797</name>
</gene>
<name>A0A1Q5TCD8_9EURO</name>
<reference evidence="2 3" key="1">
    <citation type="submission" date="2016-10" db="EMBL/GenBank/DDBJ databases">
        <title>Genome sequence of the ascomycete fungus Penicillium subrubescens.</title>
        <authorList>
            <person name="De Vries R.P."/>
            <person name="Peng M."/>
            <person name="Dilokpimol A."/>
            <person name="Hilden K."/>
            <person name="Makela M.R."/>
            <person name="Grigoriev I."/>
            <person name="Riley R."/>
            <person name="Granchi Z."/>
        </authorList>
    </citation>
    <scope>NUCLEOTIDE SEQUENCE [LARGE SCALE GENOMIC DNA]</scope>
    <source>
        <strain evidence="2 3">CBS 132785</strain>
    </source>
</reference>
<dbReference type="AlphaFoldDB" id="A0A1Q5TCD8"/>
<accession>A0A1Q5TCD8</accession>
<evidence type="ECO:0000256" key="1">
    <source>
        <dbReference type="SAM" id="SignalP"/>
    </source>
</evidence>